<evidence type="ECO:0000313" key="5">
    <source>
        <dbReference type="Proteomes" id="UP000753961"/>
    </source>
</evidence>
<reference evidence="4" key="1">
    <citation type="submission" date="2021-06" db="EMBL/GenBank/DDBJ databases">
        <title>44 bacteria genomes isolated from Dapeng, Shenzhen.</title>
        <authorList>
            <person name="Zheng W."/>
            <person name="Yu S."/>
            <person name="Huang Y."/>
        </authorList>
    </citation>
    <scope>NUCLEOTIDE SEQUENCE</scope>
    <source>
        <strain evidence="4">DP5N28-2</strain>
    </source>
</reference>
<dbReference type="InterPro" id="IPR035979">
    <property type="entry name" value="RBD_domain_sf"/>
</dbReference>
<dbReference type="PANTHER" id="PTHR48027">
    <property type="entry name" value="HETEROGENEOUS NUCLEAR RIBONUCLEOPROTEIN 87F-RELATED"/>
    <property type="match status" value="1"/>
</dbReference>
<dbReference type="InterPro" id="IPR052462">
    <property type="entry name" value="SLIRP/GR-RBP-like"/>
</dbReference>
<protein>
    <submittedName>
        <fullName evidence="4">RNA-binding protein</fullName>
    </submittedName>
</protein>
<evidence type="ECO:0000256" key="2">
    <source>
        <dbReference type="SAM" id="MobiDB-lite"/>
    </source>
</evidence>
<feature type="compositionally biased region" description="Gly residues" evidence="2">
    <location>
        <begin position="83"/>
        <end position="108"/>
    </location>
</feature>
<dbReference type="Pfam" id="PF00076">
    <property type="entry name" value="RRM_1"/>
    <property type="match status" value="1"/>
</dbReference>
<evidence type="ECO:0000256" key="1">
    <source>
        <dbReference type="ARBA" id="ARBA00022884"/>
    </source>
</evidence>
<dbReference type="Gene3D" id="3.30.70.330">
    <property type="match status" value="1"/>
</dbReference>
<dbReference type="EMBL" id="JAHVHU010000017">
    <property type="protein sequence ID" value="MBY5959730.1"/>
    <property type="molecule type" value="Genomic_DNA"/>
</dbReference>
<proteinExistence type="predicted"/>
<keyword evidence="5" id="KW-1185">Reference proteome</keyword>
<dbReference type="InterPro" id="IPR000504">
    <property type="entry name" value="RRM_dom"/>
</dbReference>
<evidence type="ECO:0000313" key="4">
    <source>
        <dbReference type="EMBL" id="MBY5959730.1"/>
    </source>
</evidence>
<feature type="domain" description="RRM" evidence="3">
    <location>
        <begin position="1"/>
        <end position="79"/>
    </location>
</feature>
<dbReference type="SUPFAM" id="SSF54928">
    <property type="entry name" value="RNA-binding domain, RBD"/>
    <property type="match status" value="1"/>
</dbReference>
<dbReference type="AlphaFoldDB" id="A0A953LAA6"/>
<keyword evidence="1" id="KW-0694">RNA-binding</keyword>
<dbReference type="SMART" id="SM00360">
    <property type="entry name" value="RRM"/>
    <property type="match status" value="1"/>
</dbReference>
<dbReference type="InterPro" id="IPR012677">
    <property type="entry name" value="Nucleotide-bd_a/b_plait_sf"/>
</dbReference>
<dbReference type="PROSITE" id="PS50102">
    <property type="entry name" value="RRM"/>
    <property type="match status" value="1"/>
</dbReference>
<dbReference type="Proteomes" id="UP000753961">
    <property type="component" value="Unassembled WGS sequence"/>
</dbReference>
<gene>
    <name evidence="4" type="ORF">KUV50_16370</name>
</gene>
<sequence>MNIFIAKLSPQTSDYELEQAFSEFGQIKSARVIMDRETGNSKCYGFVEMYEEEEAKEAISALDNSDLDGNTIVVKEAKPRAQRGGGGGGHRGGGGRGGYNRGGGGNRY</sequence>
<organism evidence="4 5">
    <name type="scientific">Membranihabitans marinus</name>
    <dbReference type="NCBI Taxonomy" id="1227546"/>
    <lineage>
        <taxon>Bacteria</taxon>
        <taxon>Pseudomonadati</taxon>
        <taxon>Bacteroidota</taxon>
        <taxon>Saprospiria</taxon>
        <taxon>Saprospirales</taxon>
        <taxon>Saprospiraceae</taxon>
        <taxon>Membranihabitans</taxon>
    </lineage>
</organism>
<comment type="caution">
    <text evidence="4">The sequence shown here is derived from an EMBL/GenBank/DDBJ whole genome shotgun (WGS) entry which is preliminary data.</text>
</comment>
<dbReference type="GO" id="GO:0003723">
    <property type="term" value="F:RNA binding"/>
    <property type="evidence" value="ECO:0007669"/>
    <property type="project" value="UniProtKB-KW"/>
</dbReference>
<accession>A0A953LAA6</accession>
<name>A0A953LAA6_9BACT</name>
<feature type="region of interest" description="Disordered" evidence="2">
    <location>
        <begin position="76"/>
        <end position="108"/>
    </location>
</feature>
<evidence type="ECO:0000259" key="3">
    <source>
        <dbReference type="PROSITE" id="PS50102"/>
    </source>
</evidence>